<protein>
    <submittedName>
        <fullName evidence="1">Uncharacterized protein</fullName>
    </submittedName>
</protein>
<reference evidence="1 2" key="1">
    <citation type="submission" date="2012-04" db="EMBL/GenBank/DDBJ databases">
        <authorList>
            <person name="Genoscope - CEA"/>
        </authorList>
    </citation>
    <scope>NUCLEOTIDE SEQUENCE [LARGE SCALE GENOMIC DNA]</scope>
    <source>
        <strain evidence="1 2">9701</strain>
    </source>
</reference>
<accession>I4INT0</accession>
<dbReference type="EMBL" id="CAIQ01000124">
    <property type="protein sequence ID" value="CCI35954.1"/>
    <property type="molecule type" value="Genomic_DNA"/>
</dbReference>
<evidence type="ECO:0000313" key="2">
    <source>
        <dbReference type="Proteomes" id="UP000004047"/>
    </source>
</evidence>
<gene>
    <name evidence="1" type="ORF">MICAK_210031</name>
</gene>
<dbReference type="AlphaFoldDB" id="I4INT0"/>
<organism evidence="1 2">
    <name type="scientific">Microcystis aeruginosa PCC 9701</name>
    <dbReference type="NCBI Taxonomy" id="721123"/>
    <lineage>
        <taxon>Bacteria</taxon>
        <taxon>Bacillati</taxon>
        <taxon>Cyanobacteriota</taxon>
        <taxon>Cyanophyceae</taxon>
        <taxon>Oscillatoriophycideae</taxon>
        <taxon>Chroococcales</taxon>
        <taxon>Microcystaceae</taxon>
        <taxon>Microcystis</taxon>
    </lineage>
</organism>
<name>I4INT0_MICAE</name>
<sequence>MPFAYPNQEINSSRLLRITLQQVMILTGSLPFYPLKVPWPWLKPRDF</sequence>
<dbReference type="HOGENOM" id="CLU_3063394_0_0_3"/>
<evidence type="ECO:0000313" key="1">
    <source>
        <dbReference type="EMBL" id="CCI35954.1"/>
    </source>
</evidence>
<dbReference type="Proteomes" id="UP000004047">
    <property type="component" value="Unassembled WGS sequence"/>
</dbReference>
<comment type="caution">
    <text evidence="1">The sequence shown here is derived from an EMBL/GenBank/DDBJ whole genome shotgun (WGS) entry which is preliminary data.</text>
</comment>
<proteinExistence type="predicted"/>